<reference evidence="7" key="1">
    <citation type="submission" date="2022-09" db="EMBL/GenBank/DDBJ databases">
        <title>Aureispira anguillicida sp. nov., isolated from Leptocephalus of Japanese eel Anguilla japonica.</title>
        <authorList>
            <person name="Yuasa K."/>
            <person name="Mekata T."/>
            <person name="Ikunari K."/>
        </authorList>
    </citation>
    <scope>NUCLEOTIDE SEQUENCE</scope>
    <source>
        <strain evidence="7">EL160426</strain>
    </source>
</reference>
<name>A0A915YID4_9BACT</name>
<organism evidence="7 8">
    <name type="scientific">Aureispira anguillae</name>
    <dbReference type="NCBI Taxonomy" id="2864201"/>
    <lineage>
        <taxon>Bacteria</taxon>
        <taxon>Pseudomonadati</taxon>
        <taxon>Bacteroidota</taxon>
        <taxon>Saprospiria</taxon>
        <taxon>Saprospirales</taxon>
        <taxon>Saprospiraceae</taxon>
        <taxon>Aureispira</taxon>
    </lineage>
</organism>
<dbReference type="GO" id="GO:0016020">
    <property type="term" value="C:membrane"/>
    <property type="evidence" value="ECO:0007669"/>
    <property type="project" value="UniProtKB-SubCell"/>
</dbReference>
<comment type="subcellular location">
    <subcellularLocation>
        <location evidence="1">Membrane</location>
        <topology evidence="1">Single-pass membrane protein</topology>
    </subcellularLocation>
</comment>
<evidence type="ECO:0000256" key="3">
    <source>
        <dbReference type="ARBA" id="ARBA00022989"/>
    </source>
</evidence>
<keyword evidence="3 6" id="KW-1133">Transmembrane helix</keyword>
<evidence type="ECO:0000313" key="7">
    <source>
        <dbReference type="EMBL" id="BDS13643.1"/>
    </source>
</evidence>
<dbReference type="InterPro" id="IPR050739">
    <property type="entry name" value="MFP"/>
</dbReference>
<dbReference type="Proteomes" id="UP001060919">
    <property type="component" value="Chromosome"/>
</dbReference>
<dbReference type="PANTHER" id="PTHR30386:SF26">
    <property type="entry name" value="TRANSPORT PROTEIN COMB"/>
    <property type="match status" value="1"/>
</dbReference>
<keyword evidence="2 6" id="KW-0812">Transmembrane</keyword>
<gene>
    <name evidence="7" type="ORF">AsAng_0043820</name>
</gene>
<evidence type="ECO:0000256" key="5">
    <source>
        <dbReference type="SAM" id="Coils"/>
    </source>
</evidence>
<keyword evidence="5" id="KW-0175">Coiled coil</keyword>
<dbReference type="EMBL" id="AP026867">
    <property type="protein sequence ID" value="BDS13643.1"/>
    <property type="molecule type" value="Genomic_DNA"/>
</dbReference>
<feature type="transmembrane region" description="Helical" evidence="6">
    <location>
        <begin position="29"/>
        <end position="51"/>
    </location>
</feature>
<feature type="coiled-coil region" evidence="5">
    <location>
        <begin position="176"/>
        <end position="255"/>
    </location>
</feature>
<evidence type="ECO:0000256" key="6">
    <source>
        <dbReference type="SAM" id="Phobius"/>
    </source>
</evidence>
<proteinExistence type="predicted"/>
<keyword evidence="8" id="KW-1185">Reference proteome</keyword>
<keyword evidence="4 6" id="KW-0472">Membrane</keyword>
<dbReference type="PANTHER" id="PTHR30386">
    <property type="entry name" value="MEMBRANE FUSION SUBUNIT OF EMRAB-TOLC MULTIDRUG EFFLUX PUMP"/>
    <property type="match status" value="1"/>
</dbReference>
<accession>A0A915YID4</accession>
<evidence type="ECO:0000256" key="2">
    <source>
        <dbReference type="ARBA" id="ARBA00022692"/>
    </source>
</evidence>
<protein>
    <submittedName>
        <fullName evidence="7">HlyD family secretion protein</fullName>
    </submittedName>
</protein>
<evidence type="ECO:0000256" key="4">
    <source>
        <dbReference type="ARBA" id="ARBA00023136"/>
    </source>
</evidence>
<dbReference type="KEGG" id="aup:AsAng_0043820"/>
<evidence type="ECO:0000256" key="1">
    <source>
        <dbReference type="ARBA" id="ARBA00004167"/>
    </source>
</evidence>
<evidence type="ECO:0000313" key="8">
    <source>
        <dbReference type="Proteomes" id="UP001060919"/>
    </source>
</evidence>
<sequence>MAIDKDKILRIEDKSYFFQDILEKTPSWIVSWGNTLFFIIFVLLLLGLWAIEYPDVIISEATVLTEDPSIDVYSESSGQIAHILKQDKELVKKDDWILVLNNSAEYKSILALMDLVEKLDGTDFWEKINAIQLDDHLRLGTLNDEYLNLIRNISEYQLFKKLNPQFLQIGINNNRTKNLDKILLNLAKQKELLEQEQELVYSAYLRTKELFKNKASAKIEVEQKERQWLALKSQIEELNSAMLKAQLQQEVINKENSSLVIEQSDQYLLLRNNILSSFNRLLFLLREWTQTNVLVAPVDGILNMYDIRSKRQFLTKEQHVFTISPSGKQTYFAWVKMPIGNSGKVKVDQSVIIKLANYPYHEFGTLKGRVLSITNVPKDGTYLLKVELPDQLLTSSGQELEQKQELIGVAEVITENLSLLGRMFNFLKN</sequence>
<dbReference type="RefSeq" id="WP_264788899.1">
    <property type="nucleotide sequence ID" value="NZ_AP026867.1"/>
</dbReference>
<dbReference type="AlphaFoldDB" id="A0A915YID4"/>